<dbReference type="InterPro" id="IPR029058">
    <property type="entry name" value="AB_hydrolase_fold"/>
</dbReference>
<dbReference type="Pfam" id="PF00561">
    <property type="entry name" value="Abhydrolase_1"/>
    <property type="match status" value="1"/>
</dbReference>
<proteinExistence type="predicted"/>
<dbReference type="PANTHER" id="PTHR46438">
    <property type="entry name" value="ALPHA/BETA-HYDROLASES SUPERFAMILY PROTEIN"/>
    <property type="match status" value="1"/>
</dbReference>
<dbReference type="InterPro" id="IPR000073">
    <property type="entry name" value="AB_hydrolase_1"/>
</dbReference>
<dbReference type="InterPro" id="IPR000639">
    <property type="entry name" value="Epox_hydrolase-like"/>
</dbReference>
<dbReference type="SUPFAM" id="SSF53474">
    <property type="entry name" value="alpha/beta-Hydrolases"/>
    <property type="match status" value="1"/>
</dbReference>
<evidence type="ECO:0000256" key="1">
    <source>
        <dbReference type="SAM" id="Phobius"/>
    </source>
</evidence>
<protein>
    <submittedName>
        <fullName evidence="3">Alpha/beta hydrolase</fullName>
    </submittedName>
</protein>
<comment type="caution">
    <text evidence="3">The sequence shown here is derived from an EMBL/GenBank/DDBJ whole genome shotgun (WGS) entry which is preliminary data.</text>
</comment>
<evidence type="ECO:0000313" key="3">
    <source>
        <dbReference type="EMBL" id="MDX8537331.1"/>
    </source>
</evidence>
<keyword evidence="4" id="KW-1185">Reference proteome</keyword>
<dbReference type="EMBL" id="JAVIIP010000003">
    <property type="protein sequence ID" value="MDX8537331.1"/>
    <property type="molecule type" value="Genomic_DNA"/>
</dbReference>
<feature type="domain" description="AB hydrolase-1" evidence="2">
    <location>
        <begin position="63"/>
        <end position="202"/>
    </location>
</feature>
<sequence length="329" mass="35975">MLLSILSWLLDGLLLLAVAVVVGLVLATWWISAKAGRLVPARGKFVEIDGNRIHYVEEGEGRPIVFLHGLGAQLHHFRHTLFGRFGPGYRVIALDRPGSGYSVRAGDATGRLPEQAEIVRRFIDRLGLEKPLVVGHSLGGAIALTLAVEHPGTISGIALLAPLTHLETRARQKFDLLYVPSRLLRRIMAYTVAIPLSLKYAEPTMRFIFAPQAVPGDYMSGGGGWLGLRPAHFHATSTDVVAMEQDLGRIEQRYGEIAMPAGILFGTADRVIGMPIHGEPMRDRLKGLDFEAVEGLGHMPQFIDPERVTTFIKRIAARAFATKSLSAID</sequence>
<keyword evidence="3" id="KW-0378">Hydrolase</keyword>
<organism evidence="3 4">
    <name type="scientific">Mesorhizobium abyssinicae</name>
    <dbReference type="NCBI Taxonomy" id="1209958"/>
    <lineage>
        <taxon>Bacteria</taxon>
        <taxon>Pseudomonadati</taxon>
        <taxon>Pseudomonadota</taxon>
        <taxon>Alphaproteobacteria</taxon>
        <taxon>Hyphomicrobiales</taxon>
        <taxon>Phyllobacteriaceae</taxon>
        <taxon>Mesorhizobium</taxon>
    </lineage>
</organism>
<dbReference type="RefSeq" id="WP_320319979.1">
    <property type="nucleotide sequence ID" value="NZ_JAVIIP010000003.1"/>
</dbReference>
<keyword evidence="1" id="KW-0472">Membrane</keyword>
<reference evidence="3 4" key="1">
    <citation type="submission" date="2023-08" db="EMBL/GenBank/DDBJ databases">
        <title>Implementing the SeqCode for naming new Mesorhizobium species isolated from Vachellia karroo root nodules.</title>
        <authorList>
            <person name="Van Lill M."/>
        </authorList>
    </citation>
    <scope>NUCLEOTIDE SEQUENCE [LARGE SCALE GENOMIC DNA]</scope>
    <source>
        <strain evidence="3 4">VK4B</strain>
    </source>
</reference>
<feature type="transmembrane region" description="Helical" evidence="1">
    <location>
        <begin position="12"/>
        <end position="32"/>
    </location>
</feature>
<gene>
    <name evidence="3" type="ORF">RFM23_06805</name>
</gene>
<evidence type="ECO:0000313" key="4">
    <source>
        <dbReference type="Proteomes" id="UP001276564"/>
    </source>
</evidence>
<accession>A0ABU5AJ71</accession>
<dbReference type="Gene3D" id="3.40.50.1820">
    <property type="entry name" value="alpha/beta hydrolase"/>
    <property type="match status" value="1"/>
</dbReference>
<dbReference type="Proteomes" id="UP001276564">
    <property type="component" value="Unassembled WGS sequence"/>
</dbReference>
<dbReference type="PRINTS" id="PR00111">
    <property type="entry name" value="ABHYDROLASE"/>
</dbReference>
<dbReference type="PRINTS" id="PR00412">
    <property type="entry name" value="EPOXHYDRLASE"/>
</dbReference>
<dbReference type="PANTHER" id="PTHR46438:SF11">
    <property type="entry name" value="LIPASE-RELATED"/>
    <property type="match status" value="1"/>
</dbReference>
<keyword evidence="1" id="KW-1133">Transmembrane helix</keyword>
<keyword evidence="1" id="KW-0812">Transmembrane</keyword>
<name>A0ABU5AJ71_9HYPH</name>
<evidence type="ECO:0000259" key="2">
    <source>
        <dbReference type="Pfam" id="PF00561"/>
    </source>
</evidence>
<dbReference type="GO" id="GO:0016787">
    <property type="term" value="F:hydrolase activity"/>
    <property type="evidence" value="ECO:0007669"/>
    <property type="project" value="UniProtKB-KW"/>
</dbReference>